<dbReference type="Gene3D" id="6.20.50.160">
    <property type="match status" value="1"/>
</dbReference>
<dbReference type="PANTHER" id="PTHR11412">
    <property type="entry name" value="MACROGLOBULIN / COMPLEMENT"/>
    <property type="match status" value="1"/>
</dbReference>
<dbReference type="Gene3D" id="2.60.120.1540">
    <property type="match status" value="1"/>
</dbReference>
<feature type="signal peptide" evidence="9">
    <location>
        <begin position="1"/>
        <end position="26"/>
    </location>
</feature>
<dbReference type="Pfam" id="PF07678">
    <property type="entry name" value="TED_complement"/>
    <property type="match status" value="1"/>
</dbReference>
<evidence type="ECO:0000259" key="11">
    <source>
        <dbReference type="SMART" id="SM01360"/>
    </source>
</evidence>
<keyword evidence="3" id="KW-0964">Secreted</keyword>
<dbReference type="Gene3D" id="1.50.10.20">
    <property type="match status" value="1"/>
</dbReference>
<dbReference type="Pfam" id="PF07703">
    <property type="entry name" value="A2M_BRD"/>
    <property type="match status" value="1"/>
</dbReference>
<comment type="similarity">
    <text evidence="2">Belongs to the protease inhibitor I39 (alpha-2-macroglobulin) family.</text>
</comment>
<dbReference type="InterPro" id="IPR011625">
    <property type="entry name" value="A2M_N_BRD"/>
</dbReference>
<dbReference type="InterPro" id="IPR036595">
    <property type="entry name" value="A-macroglobulin_rcpt-bd_sf"/>
</dbReference>
<evidence type="ECO:0000259" key="10">
    <source>
        <dbReference type="SMART" id="SM01359"/>
    </source>
</evidence>
<dbReference type="InterPro" id="IPR014756">
    <property type="entry name" value="Ig_E-set"/>
</dbReference>
<dbReference type="Proteomes" id="UP001178508">
    <property type="component" value="Chromosome 10"/>
</dbReference>
<dbReference type="SMART" id="SM01419">
    <property type="entry name" value="Thiol-ester_cl"/>
    <property type="match status" value="1"/>
</dbReference>
<dbReference type="InterPro" id="IPR050473">
    <property type="entry name" value="A2M/Complement_sys"/>
</dbReference>
<dbReference type="Pfam" id="PF17791">
    <property type="entry name" value="MG3"/>
    <property type="match status" value="1"/>
</dbReference>
<dbReference type="InterPro" id="IPR013783">
    <property type="entry name" value="Ig-like_fold"/>
</dbReference>
<dbReference type="EMBL" id="OY660873">
    <property type="protein sequence ID" value="CAJ1066025.1"/>
    <property type="molecule type" value="Genomic_DNA"/>
</dbReference>
<accession>A0AAV1FYF3</accession>
<dbReference type="CDD" id="cd02897">
    <property type="entry name" value="A2M_2"/>
    <property type="match status" value="1"/>
</dbReference>
<dbReference type="Gene3D" id="2.60.40.10">
    <property type="entry name" value="Immunoglobulins"/>
    <property type="match status" value="2"/>
</dbReference>
<dbReference type="GO" id="GO:0005615">
    <property type="term" value="C:extracellular space"/>
    <property type="evidence" value="ECO:0007669"/>
    <property type="project" value="InterPro"/>
</dbReference>
<dbReference type="InterPro" id="IPR002890">
    <property type="entry name" value="MG2"/>
</dbReference>
<evidence type="ECO:0000256" key="3">
    <source>
        <dbReference type="ARBA" id="ARBA00022525"/>
    </source>
</evidence>
<dbReference type="InterPro" id="IPR009048">
    <property type="entry name" value="A-macroglobulin_rcpt-bd"/>
</dbReference>
<dbReference type="PANTHER" id="PTHR11412:SF150">
    <property type="entry name" value="ALPHA-2-MACROGLOBULIN-RELATED"/>
    <property type="match status" value="1"/>
</dbReference>
<organism evidence="13 14">
    <name type="scientific">Xyrichtys novacula</name>
    <name type="common">Pearly razorfish</name>
    <name type="synonym">Hemipteronotus novacula</name>
    <dbReference type="NCBI Taxonomy" id="13765"/>
    <lineage>
        <taxon>Eukaryota</taxon>
        <taxon>Metazoa</taxon>
        <taxon>Chordata</taxon>
        <taxon>Craniata</taxon>
        <taxon>Vertebrata</taxon>
        <taxon>Euteleostomi</taxon>
        <taxon>Actinopterygii</taxon>
        <taxon>Neopterygii</taxon>
        <taxon>Teleostei</taxon>
        <taxon>Neoteleostei</taxon>
        <taxon>Acanthomorphata</taxon>
        <taxon>Eupercaria</taxon>
        <taxon>Labriformes</taxon>
        <taxon>Labridae</taxon>
        <taxon>Xyrichtys</taxon>
    </lineage>
</organism>
<evidence type="ECO:0000259" key="12">
    <source>
        <dbReference type="SMART" id="SM01361"/>
    </source>
</evidence>
<evidence type="ECO:0000256" key="6">
    <source>
        <dbReference type="ARBA" id="ARBA00022900"/>
    </source>
</evidence>
<dbReference type="SUPFAM" id="SSF48239">
    <property type="entry name" value="Terpenoid cyclases/Protein prenyltransferases"/>
    <property type="match status" value="1"/>
</dbReference>
<evidence type="ECO:0000256" key="1">
    <source>
        <dbReference type="ARBA" id="ARBA00004613"/>
    </source>
</evidence>
<dbReference type="Gene3D" id="2.60.40.1940">
    <property type="match status" value="1"/>
</dbReference>
<dbReference type="Pfam" id="PF00207">
    <property type="entry name" value="A2M"/>
    <property type="match status" value="1"/>
</dbReference>
<dbReference type="GO" id="GO:0007399">
    <property type="term" value="P:nervous system development"/>
    <property type="evidence" value="ECO:0007669"/>
    <property type="project" value="UniProtKB-ARBA"/>
</dbReference>
<evidence type="ECO:0000256" key="5">
    <source>
        <dbReference type="ARBA" id="ARBA00022729"/>
    </source>
</evidence>
<keyword evidence="4" id="KW-0646">Protease inhibitor</keyword>
<dbReference type="PROSITE" id="PS00477">
    <property type="entry name" value="ALPHA_2_MACROGLOBULIN"/>
    <property type="match status" value="1"/>
</dbReference>
<dbReference type="InterPro" id="IPR001599">
    <property type="entry name" value="Macroglobln_a2"/>
</dbReference>
<dbReference type="SUPFAM" id="SSF81296">
    <property type="entry name" value="E set domains"/>
    <property type="match status" value="1"/>
</dbReference>
<keyword evidence="5 9" id="KW-0732">Signal</keyword>
<evidence type="ECO:0000256" key="9">
    <source>
        <dbReference type="SAM" id="SignalP"/>
    </source>
</evidence>
<dbReference type="GO" id="GO:0004867">
    <property type="term" value="F:serine-type endopeptidase inhibitor activity"/>
    <property type="evidence" value="ECO:0007669"/>
    <property type="project" value="UniProtKB-KW"/>
</dbReference>
<evidence type="ECO:0000313" key="13">
    <source>
        <dbReference type="EMBL" id="CAJ1066025.1"/>
    </source>
</evidence>
<evidence type="ECO:0000256" key="4">
    <source>
        <dbReference type="ARBA" id="ARBA00022690"/>
    </source>
</evidence>
<gene>
    <name evidence="13" type="ORF">XNOV1_A000911</name>
</gene>
<dbReference type="InterPro" id="IPR041813">
    <property type="entry name" value="A2M_TED"/>
</dbReference>
<dbReference type="Pfam" id="PF17789">
    <property type="entry name" value="MG4"/>
    <property type="match status" value="1"/>
</dbReference>
<dbReference type="Gene3D" id="2.60.40.690">
    <property type="entry name" value="Alpha-macroglobulin, receptor-binding domain"/>
    <property type="match status" value="1"/>
</dbReference>
<dbReference type="SUPFAM" id="SSF49410">
    <property type="entry name" value="Alpha-macroglobulin receptor domain"/>
    <property type="match status" value="1"/>
</dbReference>
<keyword evidence="7" id="KW-1015">Disulfide bond</keyword>
<dbReference type="InterPro" id="IPR011626">
    <property type="entry name" value="Alpha-macroglobulin_TED"/>
</dbReference>
<dbReference type="SMART" id="SM01359">
    <property type="entry name" value="A2M_N_2"/>
    <property type="match status" value="1"/>
</dbReference>
<dbReference type="Pfam" id="PF01835">
    <property type="entry name" value="MG2"/>
    <property type="match status" value="1"/>
</dbReference>
<dbReference type="InterPro" id="IPR040839">
    <property type="entry name" value="MG4"/>
</dbReference>
<dbReference type="SMART" id="SM01360">
    <property type="entry name" value="A2M"/>
    <property type="match status" value="1"/>
</dbReference>
<keyword evidence="8" id="KW-0325">Glycoprotein</keyword>
<keyword evidence="6" id="KW-0722">Serine protease inhibitor</keyword>
<name>A0AAV1FYF3_XYRNO</name>
<dbReference type="SMART" id="SM01361">
    <property type="entry name" value="A2M_recep"/>
    <property type="match status" value="1"/>
</dbReference>
<feature type="domain" description="Alpha-macroglobulin receptor-binding" evidence="12">
    <location>
        <begin position="1349"/>
        <end position="1436"/>
    </location>
</feature>
<keyword evidence="14" id="KW-1185">Reference proteome</keyword>
<evidence type="ECO:0000313" key="14">
    <source>
        <dbReference type="Proteomes" id="UP001178508"/>
    </source>
</evidence>
<dbReference type="InterPro" id="IPR008930">
    <property type="entry name" value="Terpenoid_cyclase/PrenylTrfase"/>
</dbReference>
<dbReference type="Pfam" id="PF07677">
    <property type="entry name" value="A2M_recep"/>
    <property type="match status" value="1"/>
</dbReference>
<proteinExistence type="inferred from homology"/>
<dbReference type="Gene3D" id="2.20.130.20">
    <property type="match status" value="1"/>
</dbReference>
<feature type="domain" description="Alpha-2-macroglobulin" evidence="11">
    <location>
        <begin position="740"/>
        <end position="829"/>
    </location>
</feature>
<feature type="domain" description="Alpha-2-macroglobulin bait region" evidence="10">
    <location>
        <begin position="473"/>
        <end position="619"/>
    </location>
</feature>
<dbReference type="InterPro" id="IPR019742">
    <property type="entry name" value="MacrogloblnA2_CS"/>
</dbReference>
<reference evidence="13" key="1">
    <citation type="submission" date="2023-08" db="EMBL/GenBank/DDBJ databases">
        <authorList>
            <person name="Alioto T."/>
            <person name="Alioto T."/>
            <person name="Gomez Garrido J."/>
        </authorList>
    </citation>
    <scope>NUCLEOTIDE SEQUENCE</scope>
</reference>
<comment type="subcellular location">
    <subcellularLocation>
        <location evidence="1">Secreted</location>
    </subcellularLocation>
</comment>
<dbReference type="FunFam" id="1.50.10.20:FF:000001">
    <property type="entry name" value="CD109 isoform 1"/>
    <property type="match status" value="1"/>
</dbReference>
<dbReference type="InterPro" id="IPR047565">
    <property type="entry name" value="Alpha-macroglob_thiol-ester_cl"/>
</dbReference>
<feature type="chain" id="PRO_5043942646" evidence="9">
    <location>
        <begin position="27"/>
        <end position="1445"/>
    </location>
</feature>
<dbReference type="FunFam" id="2.60.40.1930:FF:000001">
    <property type="entry name" value="CD109 isoform 3"/>
    <property type="match status" value="1"/>
</dbReference>
<evidence type="ECO:0000256" key="7">
    <source>
        <dbReference type="ARBA" id="ARBA00023157"/>
    </source>
</evidence>
<protein>
    <submittedName>
        <fullName evidence="13">Alpha-2-macroglobulin-like</fullName>
    </submittedName>
</protein>
<dbReference type="Gene3D" id="2.60.40.1930">
    <property type="match status" value="2"/>
</dbReference>
<evidence type="ECO:0000256" key="8">
    <source>
        <dbReference type="ARBA" id="ARBA00023180"/>
    </source>
</evidence>
<evidence type="ECO:0000256" key="2">
    <source>
        <dbReference type="ARBA" id="ARBA00010952"/>
    </source>
</evidence>
<sequence length="1445" mass="161540">MDHPGTRVLTWTLICVFLSWMSVTQAAPGMHYMVTFPAVLEAGAETQICGSVLMPNESVRLTVTLRTEKENKTLIKDMSTVTFHSYTKFKVPLAHNEVAELEVDVQGQTFHRKEIKKVMIKTYQPMTFIQTDKPIYLPGQTVNFRVVTIDTKFRPASLLVNFYLISSFFSLRTEQDPNHNKIEQWLNQTSNGKILQLSYSLHSEASEGTYHVTLQIGQDKLRHSFKVEKYVLPKFEVTINALEKVNIGQEVVKVEVCGKYTYGQSVPGEVHIEMCRPFYSYLRMDTEGVTAPCVKETKKADKSGCATFDVMMSNFKNLDPKYLQNSLHLVAKVEEEGTEITHQLEKYMEISFVIARLAFIETPKIYEQGSDVVGKVKAVHYNDTPIPDMTVYLFEGNRWEASKIQQLTTDSNGVATFRYSTAESKQRISLWASDKEEMEGMYSNYQSGHVEAGHHVVSLAQEASPTVTAVSSLQVQTKDKPIPCDTEEDITVKYTIVGEKWGSADLIYVILSRGAIIKQGDSTIPVQLKTVTEGQMSIKLLVSPEMAPEVQVLVYAILPSETVIAHSAEFVTERCFRNKVSLEFSPSSAVPGEENILKVTANPGSLCGLSAVDQSVLIKEPGKTLDIDKIFDLLPIQKLSYIPYEAQDPEECLVVRSRRYVSPSSIINDVFRVFQNVGLKIITNLNIKVPTCVKYNGREYFHGRDDDGIVAMSYELESDVAFVTSALEPIETVRTFFPETWIWSLVETGETGTKDVPLTVPDTITTWETEAFCLSPQGFGLAPRKKLTVFQPFFLELHLPYSIIRGENFELKATVFNYLNSCIMVTVTPAPSSDYTLTPRPEDEYTTCLCSNNRKTFRWTLAPTALGDVSVSVTAEALESHITCSNEVVTVPERGRIDTVSRRLKVKAEGIERTMTSNWLLCPKDEILTEETEIELPVNVVDGSSRALVSVIGDILGRALNNLDGLLQMPYGCGEQNMALMAPNIYILQYLKDTNQLTPAVRETGISYLVNGYQGQMNYKHYNGAYSTFGSGTPNTWLTTFVMRCFSKAQNFIFIDPDVINKAKEWLVSKQQSSGCYELQGNLFNKAMKGGVSDEVTISAYITAAFLEMNSTITESVSKSLSCLKKNISDLSNTYATALQAYTFTLAGDMETRATLLAHLDNVAIKHGGFIHWSQTATDSSSSLSVEISSYVLLALLSASPSIEDLGYANQIVRWLTTQQNYYGGFSSTQDTVVALQALALYSTLVFNPEGSSSVTVQSPSGQLDFVVNQENKLLYQEQLLTDVTGKYKVEVKGTTCASVQISHHYNILSPPTETNLRLDTVAKANCESNNFTLTLKMICTYTGNEVATNMVILDIKMLSGFVPEPQSLKMLKDETVERIDQKDDHILLYIKELRKEEPEVFTLQLLQKYSVSPLKAAPVQIYDYYQPADQNEKVYRHPCIEVGG</sequence>
<dbReference type="InterPro" id="IPR041555">
    <property type="entry name" value="MG3"/>
</dbReference>